<name>A0AA42WAX1_9BURK</name>
<protein>
    <submittedName>
        <fullName evidence="5">EF-hand domain-containing protein</fullName>
    </submittedName>
</protein>
<dbReference type="AlphaFoldDB" id="A0AA42WAX1"/>
<dbReference type="InterPro" id="IPR002048">
    <property type="entry name" value="EF_hand_dom"/>
</dbReference>
<dbReference type="SUPFAM" id="SSF47473">
    <property type="entry name" value="EF-hand"/>
    <property type="match status" value="1"/>
</dbReference>
<dbReference type="PROSITE" id="PS00018">
    <property type="entry name" value="EF_HAND_1"/>
    <property type="match status" value="1"/>
</dbReference>
<feature type="chain" id="PRO_5041386624" evidence="3">
    <location>
        <begin position="24"/>
        <end position="112"/>
    </location>
</feature>
<dbReference type="EMBL" id="JAOCKG010000003">
    <property type="protein sequence ID" value="MDH2050577.1"/>
    <property type="molecule type" value="Genomic_DNA"/>
</dbReference>
<feature type="signal peptide" evidence="3">
    <location>
        <begin position="1"/>
        <end position="23"/>
    </location>
</feature>
<dbReference type="InterPro" id="IPR011992">
    <property type="entry name" value="EF-hand-dom_pair"/>
</dbReference>
<dbReference type="PROSITE" id="PS50222">
    <property type="entry name" value="EF_HAND_2"/>
    <property type="match status" value="2"/>
</dbReference>
<gene>
    <name evidence="5" type="ORF">N5K24_09215</name>
</gene>
<comment type="caution">
    <text evidence="5">The sequence shown here is derived from an EMBL/GenBank/DDBJ whole genome shotgun (WGS) entry which is preliminary data.</text>
</comment>
<reference evidence="5" key="1">
    <citation type="submission" date="2022-09" db="EMBL/GenBank/DDBJ databases">
        <title>Intensive care unit water sources are persistently colonized with multi-drug resistant bacteria and are the site of extensive horizontal gene transfer of antibiotic resistance genes.</title>
        <authorList>
            <person name="Diorio-Toth L."/>
        </authorList>
    </citation>
    <scope>NUCLEOTIDE SEQUENCE</scope>
    <source>
        <strain evidence="5">GD03676</strain>
    </source>
</reference>
<sequence>MKKMLTLSAALTALALAAPFAAAQSSQGNIRLSPAQMQRLDTDKNGVVSQSEYQAFMDESFAKLDTNGDGYLSKTELPKDLTAEQFAAMDTNKDGKISRAEFIKQVMKEYKG</sequence>
<keyword evidence="1" id="KW-0479">Metal-binding</keyword>
<accession>A0AA42WAX1</accession>
<dbReference type="InterPro" id="IPR018247">
    <property type="entry name" value="EF_Hand_1_Ca_BS"/>
</dbReference>
<keyword evidence="2" id="KW-0677">Repeat</keyword>
<dbReference type="PANTHER" id="PTHR10827">
    <property type="entry name" value="RETICULOCALBIN"/>
    <property type="match status" value="1"/>
</dbReference>
<keyword evidence="3" id="KW-0732">Signal</keyword>
<dbReference type="Pfam" id="PF13202">
    <property type="entry name" value="EF-hand_5"/>
    <property type="match status" value="1"/>
</dbReference>
<dbReference type="Pfam" id="PF13499">
    <property type="entry name" value="EF-hand_7"/>
    <property type="match status" value="1"/>
</dbReference>
<dbReference type="PANTHER" id="PTHR10827:SF98">
    <property type="entry name" value="45 KDA CALCIUM-BINDING PROTEIN"/>
    <property type="match status" value="1"/>
</dbReference>
<dbReference type="Gene3D" id="1.10.238.10">
    <property type="entry name" value="EF-hand"/>
    <property type="match status" value="2"/>
</dbReference>
<evidence type="ECO:0000313" key="5">
    <source>
        <dbReference type="EMBL" id="MDH2050577.1"/>
    </source>
</evidence>
<evidence type="ECO:0000256" key="1">
    <source>
        <dbReference type="ARBA" id="ARBA00022723"/>
    </source>
</evidence>
<proteinExistence type="predicted"/>
<evidence type="ECO:0000256" key="3">
    <source>
        <dbReference type="SAM" id="SignalP"/>
    </source>
</evidence>
<evidence type="ECO:0000313" key="6">
    <source>
        <dbReference type="Proteomes" id="UP001161276"/>
    </source>
</evidence>
<dbReference type="RefSeq" id="WP_280026549.1">
    <property type="nucleotide sequence ID" value="NZ_JAOCKG010000003.1"/>
</dbReference>
<feature type="domain" description="EF-hand" evidence="4">
    <location>
        <begin position="37"/>
        <end position="63"/>
    </location>
</feature>
<dbReference type="CDD" id="cd00051">
    <property type="entry name" value="EFh"/>
    <property type="match status" value="1"/>
</dbReference>
<feature type="domain" description="EF-hand" evidence="4">
    <location>
        <begin position="77"/>
        <end position="112"/>
    </location>
</feature>
<dbReference type="Proteomes" id="UP001161276">
    <property type="component" value="Unassembled WGS sequence"/>
</dbReference>
<evidence type="ECO:0000256" key="2">
    <source>
        <dbReference type="ARBA" id="ARBA00022737"/>
    </source>
</evidence>
<evidence type="ECO:0000259" key="4">
    <source>
        <dbReference type="PROSITE" id="PS50222"/>
    </source>
</evidence>
<dbReference type="GO" id="GO:0005509">
    <property type="term" value="F:calcium ion binding"/>
    <property type="evidence" value="ECO:0007669"/>
    <property type="project" value="InterPro"/>
</dbReference>
<organism evidence="5 6">
    <name type="scientific">Achromobacter marplatensis</name>
    <dbReference type="NCBI Taxonomy" id="470868"/>
    <lineage>
        <taxon>Bacteria</taxon>
        <taxon>Pseudomonadati</taxon>
        <taxon>Pseudomonadota</taxon>
        <taxon>Betaproteobacteria</taxon>
        <taxon>Burkholderiales</taxon>
        <taxon>Alcaligenaceae</taxon>
        <taxon>Achromobacter</taxon>
    </lineage>
</organism>